<reference evidence="3" key="1">
    <citation type="submission" date="2017-09" db="EMBL/GenBank/DDBJ databases">
        <authorList>
            <person name="Varghese N."/>
            <person name="Submissions S."/>
        </authorList>
    </citation>
    <scope>NUCLEOTIDE SEQUENCE [LARGE SCALE GENOMIC DNA]</scope>
    <source>
        <strain evidence="3">DSM 25885</strain>
    </source>
</reference>
<sequence length="227" mass="25422">MAPKSYVLFAFAFIFAVNSSFSNQCDNFYAKVTYGLSHSKKAMGATNFEHQMYYAERALTALKKSKSFMTECGCPKSEDKTLDAIESLNKAVAPVDWDAGRYFSKKSIGIINELITILDECTLGVSTTAIVEDSAETSLENEAYTDTENEQESMEMEMIRVFDKHSKERLKSTEKAITQLILLSKSFNPGSSEKENDPNSLEAHQKAYLQEAKKLLEEGLIGLNQKE</sequence>
<dbReference type="Proteomes" id="UP000219048">
    <property type="component" value="Unassembled WGS sequence"/>
</dbReference>
<protein>
    <recommendedName>
        <fullName evidence="4">Pectinesterase inhibitor domain-containing protein</fullName>
    </recommendedName>
</protein>
<name>A0A285MRF9_9FLAO</name>
<evidence type="ECO:0000313" key="3">
    <source>
        <dbReference type="Proteomes" id="UP000219048"/>
    </source>
</evidence>
<evidence type="ECO:0000256" key="1">
    <source>
        <dbReference type="SAM" id="SignalP"/>
    </source>
</evidence>
<accession>A0A285MRF9</accession>
<dbReference type="EMBL" id="OBEH01000002">
    <property type="protein sequence ID" value="SNY99762.1"/>
    <property type="molecule type" value="Genomic_DNA"/>
</dbReference>
<evidence type="ECO:0008006" key="4">
    <source>
        <dbReference type="Google" id="ProtNLM"/>
    </source>
</evidence>
<keyword evidence="1" id="KW-0732">Signal</keyword>
<feature type="signal peptide" evidence="1">
    <location>
        <begin position="1"/>
        <end position="22"/>
    </location>
</feature>
<proteinExistence type="predicted"/>
<feature type="chain" id="PRO_5011973067" description="Pectinesterase inhibitor domain-containing protein" evidence="1">
    <location>
        <begin position="23"/>
        <end position="227"/>
    </location>
</feature>
<dbReference type="AlphaFoldDB" id="A0A285MRF9"/>
<evidence type="ECO:0000313" key="2">
    <source>
        <dbReference type="EMBL" id="SNY99762.1"/>
    </source>
</evidence>
<organism evidence="2 3">
    <name type="scientific">Flagellimonas pacifica</name>
    <dbReference type="NCBI Taxonomy" id="1247520"/>
    <lineage>
        <taxon>Bacteria</taxon>
        <taxon>Pseudomonadati</taxon>
        <taxon>Bacteroidota</taxon>
        <taxon>Flavobacteriia</taxon>
        <taxon>Flavobacteriales</taxon>
        <taxon>Flavobacteriaceae</taxon>
        <taxon>Flagellimonas</taxon>
    </lineage>
</organism>
<dbReference type="RefSeq" id="WP_097045234.1">
    <property type="nucleotide sequence ID" value="NZ_OBEH01000002.1"/>
</dbReference>
<gene>
    <name evidence="2" type="ORF">SAMN06265377_1575</name>
</gene>
<dbReference type="OrthoDB" id="1438723at2"/>
<keyword evidence="3" id="KW-1185">Reference proteome</keyword>